<gene>
    <name evidence="1" type="ORF">L0M99_07960</name>
</gene>
<protein>
    <submittedName>
        <fullName evidence="1">Uncharacterized protein</fullName>
    </submittedName>
</protein>
<accession>A0AAJ1BCQ0</accession>
<evidence type="ECO:0000313" key="1">
    <source>
        <dbReference type="EMBL" id="MCG4618420.1"/>
    </source>
</evidence>
<reference evidence="1" key="1">
    <citation type="submission" date="2022-01" db="EMBL/GenBank/DDBJ databases">
        <title>Collection of gut derived symbiotic bacterial strains cultured from healthy donors.</title>
        <authorList>
            <person name="Lin H."/>
            <person name="Kohout C."/>
            <person name="Waligurski E."/>
            <person name="Pamer E.G."/>
        </authorList>
    </citation>
    <scope>NUCLEOTIDE SEQUENCE</scope>
    <source>
        <strain evidence="1">DFI.7.46</strain>
    </source>
</reference>
<evidence type="ECO:0000313" key="2">
    <source>
        <dbReference type="Proteomes" id="UP001200537"/>
    </source>
</evidence>
<dbReference type="EMBL" id="JAKNHJ010000016">
    <property type="protein sequence ID" value="MCG4618420.1"/>
    <property type="molecule type" value="Genomic_DNA"/>
</dbReference>
<dbReference type="AlphaFoldDB" id="A0AAJ1BCQ0"/>
<sequence length="60" mass="6837">MKISVKATPWENGWELKIAPDQYTQVEKLADAKKQVIDYLDTVDPTQNHSDWGIHLSPEG</sequence>
<dbReference type="Proteomes" id="UP001200537">
    <property type="component" value="Unassembled WGS sequence"/>
</dbReference>
<name>A0AAJ1BCQ0_9ACTO</name>
<dbReference type="RefSeq" id="WP_024059769.1">
    <property type="nucleotide sequence ID" value="NZ_JAGZVZ010000002.1"/>
</dbReference>
<proteinExistence type="predicted"/>
<comment type="caution">
    <text evidence="1">The sequence shown here is derived from an EMBL/GenBank/DDBJ whole genome shotgun (WGS) entry which is preliminary data.</text>
</comment>
<organism evidence="1 2">
    <name type="scientific">Varibaculum cambriense</name>
    <dbReference type="NCBI Taxonomy" id="184870"/>
    <lineage>
        <taxon>Bacteria</taxon>
        <taxon>Bacillati</taxon>
        <taxon>Actinomycetota</taxon>
        <taxon>Actinomycetes</taxon>
        <taxon>Actinomycetales</taxon>
        <taxon>Actinomycetaceae</taxon>
        <taxon>Varibaculum</taxon>
    </lineage>
</organism>